<evidence type="ECO:0000256" key="6">
    <source>
        <dbReference type="ARBA" id="ARBA00023212"/>
    </source>
</evidence>
<accession>A0A8I6RJ67</accession>
<feature type="region of interest" description="Disordered" evidence="10">
    <location>
        <begin position="1"/>
        <end position="28"/>
    </location>
</feature>
<evidence type="ECO:0000256" key="4">
    <source>
        <dbReference type="ARBA" id="ARBA00022553"/>
    </source>
</evidence>
<evidence type="ECO:0000256" key="2">
    <source>
        <dbReference type="ARBA" id="ARBA00022443"/>
    </source>
</evidence>
<reference evidence="13" key="1">
    <citation type="submission" date="2022-01" db="UniProtKB">
        <authorList>
            <consortium name="EnsemblMetazoa"/>
        </authorList>
    </citation>
    <scope>IDENTIFICATION</scope>
</reference>
<dbReference type="FunFam" id="2.30.30.40:FF:000072">
    <property type="entry name" value="Unconventional Myosin IB"/>
    <property type="match status" value="1"/>
</dbReference>
<evidence type="ECO:0000256" key="5">
    <source>
        <dbReference type="ARBA" id="ARBA00023054"/>
    </source>
</evidence>
<keyword evidence="6" id="KW-0206">Cytoskeleton</keyword>
<dbReference type="GO" id="GO:0005886">
    <property type="term" value="C:plasma membrane"/>
    <property type="evidence" value="ECO:0007669"/>
    <property type="project" value="TreeGrafter"/>
</dbReference>
<dbReference type="GO" id="GO:0043226">
    <property type="term" value="C:organelle"/>
    <property type="evidence" value="ECO:0007669"/>
    <property type="project" value="UniProtKB-ARBA"/>
</dbReference>
<dbReference type="SUPFAM" id="SSF50044">
    <property type="entry name" value="SH3-domain"/>
    <property type="match status" value="1"/>
</dbReference>
<dbReference type="Gene3D" id="1.20.1270.60">
    <property type="entry name" value="Arfaptin homology (AH) domain/BAR domain"/>
    <property type="match status" value="1"/>
</dbReference>
<feature type="domain" description="SH3" evidence="11">
    <location>
        <begin position="502"/>
        <end position="559"/>
    </location>
</feature>
<evidence type="ECO:0000256" key="10">
    <source>
        <dbReference type="SAM" id="MobiDB-lite"/>
    </source>
</evidence>
<dbReference type="RefSeq" id="XP_014243135.1">
    <property type="nucleotide sequence ID" value="XM_014387649.2"/>
</dbReference>
<dbReference type="PANTHER" id="PTHR23065">
    <property type="entry name" value="PROLINE-SERINE-THREONINE PHOSPHATASE INTERACTING PROTEIN 1"/>
    <property type="match status" value="1"/>
</dbReference>
<evidence type="ECO:0000256" key="3">
    <source>
        <dbReference type="ARBA" id="ARBA00022490"/>
    </source>
</evidence>
<protein>
    <recommendedName>
        <fullName evidence="15">Nostrin</fullName>
    </recommendedName>
</protein>
<dbReference type="EnsemblMetazoa" id="XM_014387649.2">
    <property type="protein sequence ID" value="XP_014243135.1"/>
    <property type="gene ID" value="LOC106663084"/>
</dbReference>
<dbReference type="InterPro" id="IPR031160">
    <property type="entry name" value="F_BAR_dom"/>
</dbReference>
<evidence type="ECO:0000259" key="11">
    <source>
        <dbReference type="PROSITE" id="PS50002"/>
    </source>
</evidence>
<dbReference type="Gene3D" id="2.30.30.40">
    <property type="entry name" value="SH3 Domains"/>
    <property type="match status" value="1"/>
</dbReference>
<evidence type="ECO:0000313" key="14">
    <source>
        <dbReference type="Proteomes" id="UP000494040"/>
    </source>
</evidence>
<keyword evidence="3" id="KW-0963">Cytoplasm</keyword>
<feature type="coiled-coil region" evidence="9">
    <location>
        <begin position="201"/>
        <end position="228"/>
    </location>
</feature>
<dbReference type="PANTHER" id="PTHR23065:SF7">
    <property type="entry name" value="NOSTRIN, ISOFORM H"/>
    <property type="match status" value="1"/>
</dbReference>
<feature type="region of interest" description="Disordered" evidence="10">
    <location>
        <begin position="467"/>
        <end position="489"/>
    </location>
</feature>
<dbReference type="PROSITE" id="PS50002">
    <property type="entry name" value="SH3"/>
    <property type="match status" value="1"/>
</dbReference>
<dbReference type="SMART" id="SM00055">
    <property type="entry name" value="FCH"/>
    <property type="match status" value="1"/>
</dbReference>
<dbReference type="Pfam" id="PF00018">
    <property type="entry name" value="SH3_1"/>
    <property type="match status" value="1"/>
</dbReference>
<dbReference type="AlphaFoldDB" id="A0A8I6RJ67"/>
<evidence type="ECO:0000256" key="8">
    <source>
        <dbReference type="PROSITE-ProRule" id="PRU01077"/>
    </source>
</evidence>
<keyword evidence="2 7" id="KW-0728">SH3 domain</keyword>
<evidence type="ECO:0000256" key="9">
    <source>
        <dbReference type="SAM" id="Coils"/>
    </source>
</evidence>
<dbReference type="GeneID" id="106663084"/>
<evidence type="ECO:0000256" key="1">
    <source>
        <dbReference type="ARBA" id="ARBA00004245"/>
    </source>
</evidence>
<dbReference type="SUPFAM" id="SSF103657">
    <property type="entry name" value="BAR/IMD domain-like"/>
    <property type="match status" value="1"/>
</dbReference>
<dbReference type="InterPro" id="IPR027267">
    <property type="entry name" value="AH/BAR_dom_sf"/>
</dbReference>
<keyword evidence="4" id="KW-0597">Phosphoprotein</keyword>
<feature type="coiled-coil region" evidence="9">
    <location>
        <begin position="64"/>
        <end position="95"/>
    </location>
</feature>
<dbReference type="OrthoDB" id="28357at2759"/>
<comment type="subcellular location">
    <subcellularLocation>
        <location evidence="1">Cytoplasm</location>
        <location evidence="1">Cytoskeleton</location>
    </subcellularLocation>
</comment>
<organism evidence="13 14">
    <name type="scientific">Cimex lectularius</name>
    <name type="common">Bed bug</name>
    <name type="synonym">Acanthia lectularia</name>
    <dbReference type="NCBI Taxonomy" id="79782"/>
    <lineage>
        <taxon>Eukaryota</taxon>
        <taxon>Metazoa</taxon>
        <taxon>Ecdysozoa</taxon>
        <taxon>Arthropoda</taxon>
        <taxon>Hexapoda</taxon>
        <taxon>Insecta</taxon>
        <taxon>Pterygota</taxon>
        <taxon>Neoptera</taxon>
        <taxon>Paraneoptera</taxon>
        <taxon>Hemiptera</taxon>
        <taxon>Heteroptera</taxon>
        <taxon>Panheteroptera</taxon>
        <taxon>Cimicomorpha</taxon>
        <taxon>Cimicidae</taxon>
        <taxon>Cimex</taxon>
    </lineage>
</organism>
<keyword evidence="5 8" id="KW-0175">Coiled coil</keyword>
<keyword evidence="14" id="KW-1185">Reference proteome</keyword>
<evidence type="ECO:0000313" key="13">
    <source>
        <dbReference type="EnsemblMetazoa" id="XP_014243135.1"/>
    </source>
</evidence>
<proteinExistence type="predicted"/>
<dbReference type="InterPro" id="IPR001060">
    <property type="entry name" value="FCH_dom"/>
</dbReference>
<sequence length="559" mass="63131">MIKMNKKIRNMMKLKKGPGREEPGPKKRRLSTLKRTATLRLAGQSGFEDLRRHVKQGGDFSKELASILQERSEAEAQYAKLLARLSAKLAKATKELSGTVNSTWHRIGIEMENESEIHRSFAASLTENLVKPLRSLTESQHRIRKSVELAVDKSAKNLAEWRAAEAKAKKHSFVSARDNEKLRDGVDVRNRISGSSLHISKAASEKDTTKLESKRKKAEETVKKADVEYYNLCLRAERSRLEWESAIVRGSHCFEVMEDERLKGLRTLADLYAKCFKQTAPKLTQIGERISDPLEAIDVSKDMQAVVCLRVATEPSHEQILPDFYPEQLTLAMNRDRRRQAIIKLLQLVKGDLERERRGKAGVENLVLAFKQTPTFTSEDSQHNVTDKLQHMKSMLAFLEATRYKLQSALAEIEGTPIPGHPLAPHIHISRDRQGYRQSTLKVPSWVHDTASEPTSEQHIWIDRGTADGTATHTDSDFDEFSSQGSEKGDENAVVAEVVPSCTPQRCKALYNYKAKLYDELDLTPGDIINIHDKQVDGWWLGELNGTVGIFPATYVEEL</sequence>
<dbReference type="PRINTS" id="PR00452">
    <property type="entry name" value="SH3DOMAIN"/>
</dbReference>
<dbReference type="Pfam" id="PF00611">
    <property type="entry name" value="FCH"/>
    <property type="match status" value="1"/>
</dbReference>
<evidence type="ECO:0000259" key="12">
    <source>
        <dbReference type="PROSITE" id="PS51741"/>
    </source>
</evidence>
<dbReference type="InterPro" id="IPR057870">
    <property type="entry name" value="HR1_TOCA"/>
</dbReference>
<name>A0A8I6RJ67_CIMLE</name>
<feature type="compositionally biased region" description="Basic residues" evidence="10">
    <location>
        <begin position="1"/>
        <end position="17"/>
    </location>
</feature>
<dbReference type="Gene3D" id="6.10.140.470">
    <property type="match status" value="1"/>
</dbReference>
<dbReference type="Proteomes" id="UP000494040">
    <property type="component" value="Unassembled WGS sequence"/>
</dbReference>
<evidence type="ECO:0008006" key="15">
    <source>
        <dbReference type="Google" id="ProtNLM"/>
    </source>
</evidence>
<dbReference type="InterPro" id="IPR001452">
    <property type="entry name" value="SH3_domain"/>
</dbReference>
<dbReference type="Pfam" id="PF25610">
    <property type="entry name" value="HR1_TOCA"/>
    <property type="match status" value="1"/>
</dbReference>
<dbReference type="CTD" id="8673992"/>
<dbReference type="InterPro" id="IPR035656">
    <property type="entry name" value="Nostrin_SH3"/>
</dbReference>
<dbReference type="PROSITE" id="PS51741">
    <property type="entry name" value="F_BAR"/>
    <property type="match status" value="1"/>
</dbReference>
<dbReference type="GO" id="GO:0005737">
    <property type="term" value="C:cytoplasm"/>
    <property type="evidence" value="ECO:0007669"/>
    <property type="project" value="TreeGrafter"/>
</dbReference>
<dbReference type="SMART" id="SM00326">
    <property type="entry name" value="SH3"/>
    <property type="match status" value="1"/>
</dbReference>
<dbReference type="GO" id="GO:0016192">
    <property type="term" value="P:vesicle-mediated transport"/>
    <property type="evidence" value="ECO:0007669"/>
    <property type="project" value="UniProtKB-ARBA"/>
</dbReference>
<evidence type="ECO:0000256" key="7">
    <source>
        <dbReference type="PROSITE-ProRule" id="PRU00192"/>
    </source>
</evidence>
<feature type="domain" description="F-BAR" evidence="12">
    <location>
        <begin position="33"/>
        <end position="302"/>
    </location>
</feature>
<dbReference type="InterPro" id="IPR036028">
    <property type="entry name" value="SH3-like_dom_sf"/>
</dbReference>
<dbReference type="CDD" id="cd11823">
    <property type="entry name" value="SH3_Nostrin"/>
    <property type="match status" value="1"/>
</dbReference>